<evidence type="ECO:0000313" key="10">
    <source>
        <dbReference type="Proteomes" id="UP000320333"/>
    </source>
</evidence>
<evidence type="ECO:0000256" key="3">
    <source>
        <dbReference type="ARBA" id="ARBA00022692"/>
    </source>
</evidence>
<dbReference type="Proteomes" id="UP000320333">
    <property type="component" value="Unassembled WGS sequence"/>
</dbReference>
<feature type="transmembrane region" description="Helical" evidence="7">
    <location>
        <begin position="88"/>
        <end position="110"/>
    </location>
</feature>
<keyword evidence="4 7" id="KW-1133">Transmembrane helix</keyword>
<feature type="domain" description="VTT" evidence="8">
    <location>
        <begin position="68"/>
        <end position="187"/>
    </location>
</feature>
<keyword evidence="3 7" id="KW-0812">Transmembrane</keyword>
<dbReference type="OrthoDB" id="166803at2759"/>
<keyword evidence="5 7" id="KW-0472">Membrane</keyword>
<dbReference type="EMBL" id="QEAP01000048">
    <property type="protein sequence ID" value="TPX76397.1"/>
    <property type="molecule type" value="Genomic_DNA"/>
</dbReference>
<protein>
    <recommendedName>
        <fullName evidence="8">VTT domain-containing protein</fullName>
    </recommendedName>
</protein>
<keyword evidence="2" id="KW-1003">Cell membrane</keyword>
<organism evidence="9 10">
    <name type="scientific">Chytriomyces confervae</name>
    <dbReference type="NCBI Taxonomy" id="246404"/>
    <lineage>
        <taxon>Eukaryota</taxon>
        <taxon>Fungi</taxon>
        <taxon>Fungi incertae sedis</taxon>
        <taxon>Chytridiomycota</taxon>
        <taxon>Chytridiomycota incertae sedis</taxon>
        <taxon>Chytridiomycetes</taxon>
        <taxon>Chytridiales</taxon>
        <taxon>Chytriomycetaceae</taxon>
        <taxon>Chytriomyces</taxon>
    </lineage>
</organism>
<feature type="region of interest" description="Disordered" evidence="6">
    <location>
        <begin position="276"/>
        <end position="321"/>
    </location>
</feature>
<evidence type="ECO:0000256" key="5">
    <source>
        <dbReference type="ARBA" id="ARBA00023136"/>
    </source>
</evidence>
<gene>
    <name evidence="9" type="ORF">CcCBS67573_g02332</name>
</gene>
<name>A0A507FMZ8_9FUNG</name>
<evidence type="ECO:0000256" key="4">
    <source>
        <dbReference type="ARBA" id="ARBA00022989"/>
    </source>
</evidence>
<evidence type="ECO:0000256" key="2">
    <source>
        <dbReference type="ARBA" id="ARBA00022475"/>
    </source>
</evidence>
<feature type="transmembrane region" description="Helical" evidence="7">
    <location>
        <begin position="218"/>
        <end position="239"/>
    </location>
</feature>
<feature type="transmembrane region" description="Helical" evidence="7">
    <location>
        <begin position="138"/>
        <end position="157"/>
    </location>
</feature>
<proteinExistence type="predicted"/>
<dbReference type="STRING" id="246404.A0A507FMZ8"/>
<accession>A0A507FMZ8</accession>
<evidence type="ECO:0000256" key="1">
    <source>
        <dbReference type="ARBA" id="ARBA00004651"/>
    </source>
</evidence>
<dbReference type="Pfam" id="PF09335">
    <property type="entry name" value="VTT_dom"/>
    <property type="match status" value="1"/>
</dbReference>
<evidence type="ECO:0000256" key="7">
    <source>
        <dbReference type="SAM" id="Phobius"/>
    </source>
</evidence>
<keyword evidence="10" id="KW-1185">Reference proteome</keyword>
<dbReference type="AlphaFoldDB" id="A0A507FMZ8"/>
<feature type="compositionally biased region" description="Basic and acidic residues" evidence="6">
    <location>
        <begin position="297"/>
        <end position="310"/>
    </location>
</feature>
<dbReference type="GO" id="GO:0005886">
    <property type="term" value="C:plasma membrane"/>
    <property type="evidence" value="ECO:0007669"/>
    <property type="project" value="UniProtKB-SubCell"/>
</dbReference>
<dbReference type="PANTHER" id="PTHR12677">
    <property type="entry name" value="GOLGI APPARATUS MEMBRANE PROTEIN TVP38-RELATED"/>
    <property type="match status" value="1"/>
</dbReference>
<dbReference type="InterPro" id="IPR015414">
    <property type="entry name" value="TMEM64"/>
</dbReference>
<dbReference type="PANTHER" id="PTHR12677:SF59">
    <property type="entry name" value="GOLGI APPARATUS MEMBRANE PROTEIN TVP38-RELATED"/>
    <property type="match status" value="1"/>
</dbReference>
<comment type="caution">
    <text evidence="9">The sequence shown here is derived from an EMBL/GenBank/DDBJ whole genome shotgun (WGS) entry which is preliminary data.</text>
</comment>
<evidence type="ECO:0000256" key="6">
    <source>
        <dbReference type="SAM" id="MobiDB-lite"/>
    </source>
</evidence>
<dbReference type="InterPro" id="IPR032816">
    <property type="entry name" value="VTT_dom"/>
</dbReference>
<reference evidence="9 10" key="1">
    <citation type="journal article" date="2019" name="Sci. Rep.">
        <title>Comparative genomics of chytrid fungi reveal insights into the obligate biotrophic and pathogenic lifestyle of Synchytrium endobioticum.</title>
        <authorList>
            <person name="van de Vossenberg B.T.L.H."/>
            <person name="Warris S."/>
            <person name="Nguyen H.D.T."/>
            <person name="van Gent-Pelzer M.P.E."/>
            <person name="Joly D.L."/>
            <person name="van de Geest H.C."/>
            <person name="Bonants P.J.M."/>
            <person name="Smith D.S."/>
            <person name="Levesque C.A."/>
            <person name="van der Lee T.A.J."/>
        </authorList>
    </citation>
    <scope>NUCLEOTIDE SEQUENCE [LARGE SCALE GENOMIC DNA]</scope>
    <source>
        <strain evidence="9 10">CBS 675.73</strain>
    </source>
</reference>
<evidence type="ECO:0000259" key="8">
    <source>
        <dbReference type="Pfam" id="PF09335"/>
    </source>
</evidence>
<comment type="subcellular location">
    <subcellularLocation>
        <location evidence="1">Cell membrane</location>
        <topology evidence="1">Multi-pass membrane protein</topology>
    </subcellularLocation>
</comment>
<feature type="transmembrane region" description="Helical" evidence="7">
    <location>
        <begin position="359"/>
        <end position="376"/>
    </location>
</feature>
<evidence type="ECO:0000313" key="9">
    <source>
        <dbReference type="EMBL" id="TPX76397.1"/>
    </source>
</evidence>
<feature type="transmembrane region" description="Helical" evidence="7">
    <location>
        <begin position="54"/>
        <end position="81"/>
    </location>
</feature>
<feature type="transmembrane region" description="Helical" evidence="7">
    <location>
        <begin position="169"/>
        <end position="189"/>
    </location>
</feature>
<sequence length="377" mass="39954">MLNYRKTRALPVAIALGSIVLLFILWRGGAVESIKTSLMDVLTYIEANKTFGSVLFVLLFGVMVAMLLPASLLTMAAGVIFKPTALGVLLVLLGSQLGLALAVLLGQTVLRPWVENYKKKSPFMRSLDMALAREGFKIVLLIRFSPVVPFGIANYMFSVTSISLPLLQLATFCGNIPGAVAYTVLGSYIGSLSGISDGDKGGEKGEGEAQAFGPKTKALAALGSGIVLIWTVVYIGIVARGALRLATMRNPSDLDAAIEEEEAAVAAAGSLSNSRVARRSGDVESGHASESGPLMPSERDDNANESDPRDRRRVSGVASRLSVDSASSMMISDVDEDEEGPVDLNGYTLADRTLLKRTFWALAAVLVFGVSGIFAFV</sequence>